<keyword evidence="14" id="KW-1185">Reference proteome</keyword>
<keyword evidence="3 11" id="KW-0136">Cellulose degradation</keyword>
<gene>
    <name evidence="13" type="ORF">SFRA_023220</name>
</gene>
<feature type="binding site" evidence="9">
    <location>
        <position position="224"/>
    </location>
    <ligand>
        <name>substrate</name>
    </ligand>
</feature>
<evidence type="ECO:0000256" key="11">
    <source>
        <dbReference type="RuleBase" id="RU361186"/>
    </source>
</evidence>
<keyword evidence="4" id="KW-1015">Disulfide bond</keyword>
<keyword evidence="7 11" id="KW-0624">Polysaccharide degradation</keyword>
<dbReference type="PANTHER" id="PTHR34876:SF4">
    <property type="entry name" value="1,4-BETA-D-GLUCAN CELLOBIOHYDROLASE C-RELATED"/>
    <property type="match status" value="1"/>
</dbReference>
<evidence type="ECO:0000256" key="10">
    <source>
        <dbReference type="PROSITE-ProRule" id="PRU10056"/>
    </source>
</evidence>
<evidence type="ECO:0000256" key="7">
    <source>
        <dbReference type="ARBA" id="ARBA00023326"/>
    </source>
</evidence>
<comment type="similarity">
    <text evidence="11">Belongs to the glycosyl hydrolase family 6.</text>
</comment>
<dbReference type="Gene3D" id="3.20.20.40">
    <property type="entry name" value="1, 4-beta cellobiohydrolase"/>
    <property type="match status" value="1"/>
</dbReference>
<feature type="compositionally biased region" description="Basic and acidic residues" evidence="12">
    <location>
        <begin position="398"/>
        <end position="415"/>
    </location>
</feature>
<keyword evidence="2 11" id="KW-0378">Hydrolase</keyword>
<dbReference type="PRINTS" id="PR00733">
    <property type="entry name" value="GLHYDRLASE6"/>
</dbReference>
<feature type="binding site" evidence="9">
    <location>
        <position position="79"/>
    </location>
    <ligand>
        <name>substrate</name>
    </ligand>
</feature>
<feature type="binding site" evidence="9">
    <location>
        <position position="81"/>
    </location>
    <ligand>
        <name>substrate</name>
    </ligand>
</feature>
<feature type="region of interest" description="Disordered" evidence="12">
    <location>
        <begin position="327"/>
        <end position="349"/>
    </location>
</feature>
<dbReference type="InterPro" id="IPR036434">
    <property type="entry name" value="Beta_cellobiohydrolase_sf"/>
</dbReference>
<keyword evidence="1 11" id="KW-0732">Signal</keyword>
<dbReference type="SUPFAM" id="SSF51989">
    <property type="entry name" value="Glycosyl hydrolases family 6, cellulases"/>
    <property type="match status" value="1"/>
</dbReference>
<keyword evidence="6 11" id="KW-0326">Glycosidase</keyword>
<dbReference type="Pfam" id="PF01341">
    <property type="entry name" value="Glyco_hydro_6"/>
    <property type="match status" value="1"/>
</dbReference>
<feature type="active site" description="Proton donor" evidence="8">
    <location>
        <position position="171"/>
    </location>
</feature>
<feature type="binding site" evidence="9">
    <location>
        <position position="227"/>
    </location>
    <ligand>
        <name>substrate</name>
    </ligand>
</feature>
<feature type="binding site" evidence="9">
    <location>
        <position position="364"/>
    </location>
    <ligand>
        <name>substrate</name>
    </ligand>
</feature>
<feature type="binding site" evidence="9">
    <location>
        <position position="391"/>
    </location>
    <ligand>
        <name>substrate</name>
    </ligand>
</feature>
<dbReference type="PANTHER" id="PTHR34876">
    <property type="match status" value="1"/>
</dbReference>
<evidence type="ECO:0000313" key="13">
    <source>
        <dbReference type="EMBL" id="RKM92829.1"/>
    </source>
</evidence>
<dbReference type="OrthoDB" id="309899at2"/>
<evidence type="ECO:0000256" key="6">
    <source>
        <dbReference type="ARBA" id="ARBA00023295"/>
    </source>
</evidence>
<evidence type="ECO:0000256" key="12">
    <source>
        <dbReference type="SAM" id="MobiDB-lite"/>
    </source>
</evidence>
<dbReference type="InterPro" id="IPR016288">
    <property type="entry name" value="Beta_cellobiohydrolase"/>
</dbReference>
<feature type="active site" description="Proton acceptor" evidence="8">
    <location>
        <position position="397"/>
    </location>
</feature>
<accession>A0A3M8F2P8</accession>
<feature type="active site" evidence="10">
    <location>
        <position position="124"/>
    </location>
</feature>
<evidence type="ECO:0000313" key="14">
    <source>
        <dbReference type="Proteomes" id="UP000028058"/>
    </source>
</evidence>
<comment type="caution">
    <text evidence="13">The sequence shown here is derived from an EMBL/GenBank/DDBJ whole genome shotgun (WGS) entry which is preliminary data.</text>
</comment>
<keyword evidence="5 11" id="KW-0119">Carbohydrate metabolism</keyword>
<feature type="binding site" evidence="9">
    <location>
        <position position="264"/>
    </location>
    <ligand>
        <name>substrate</name>
    </ligand>
</feature>
<organism evidence="13 14">
    <name type="scientific">Streptomyces xinghaiensis</name>
    <dbReference type="NCBI Taxonomy" id="1038928"/>
    <lineage>
        <taxon>Bacteria</taxon>
        <taxon>Bacillati</taxon>
        <taxon>Actinomycetota</taxon>
        <taxon>Actinomycetes</taxon>
        <taxon>Kitasatosporales</taxon>
        <taxon>Streptomycetaceae</taxon>
        <taxon>Streptomyces</taxon>
    </lineage>
</organism>
<dbReference type="AlphaFoldDB" id="A0A3M8F2P8"/>
<protein>
    <recommendedName>
        <fullName evidence="11">Glucanase</fullName>
        <ecNumber evidence="11">3.2.1.-</ecNumber>
    </recommendedName>
</protein>
<evidence type="ECO:0000256" key="8">
    <source>
        <dbReference type="PIRSR" id="PIRSR001100-1"/>
    </source>
</evidence>
<dbReference type="GO" id="GO:0004553">
    <property type="term" value="F:hydrolase activity, hydrolyzing O-glycosyl compounds"/>
    <property type="evidence" value="ECO:0007669"/>
    <property type="project" value="InterPro"/>
</dbReference>
<dbReference type="PROSITE" id="PS00655">
    <property type="entry name" value="GLYCOSYL_HYDROL_F6_1"/>
    <property type="match status" value="1"/>
</dbReference>
<evidence type="ECO:0000256" key="3">
    <source>
        <dbReference type="ARBA" id="ARBA00023001"/>
    </source>
</evidence>
<dbReference type="EC" id="3.2.1.-" evidence="11"/>
<dbReference type="GO" id="GO:0030245">
    <property type="term" value="P:cellulose catabolic process"/>
    <property type="evidence" value="ECO:0007669"/>
    <property type="project" value="UniProtKB-KW"/>
</dbReference>
<evidence type="ECO:0000256" key="9">
    <source>
        <dbReference type="PIRSR" id="PIRSR001100-2"/>
    </source>
</evidence>
<feature type="chain" id="PRO_5043076958" description="Glucanase" evidence="11">
    <location>
        <begin position="26"/>
        <end position="459"/>
    </location>
</feature>
<reference evidence="13 14" key="1">
    <citation type="journal article" date="2014" name="Genome Announc.">
        <title>Draft Genome Sequence of Streptomyces fradiae ATCC 19609, a Strain Highly Sensitive to Antibiotics.</title>
        <authorList>
            <person name="Bekker O.B."/>
            <person name="Klimina K.M."/>
            <person name="Vatlin A.A."/>
            <person name="Zakharevich N.V."/>
            <person name="Kasianov A.S."/>
            <person name="Danilenko V.N."/>
        </authorList>
    </citation>
    <scope>NUCLEOTIDE SEQUENCE [LARGE SCALE GENOMIC DNA]</scope>
    <source>
        <strain evidence="13 14">ATCC 19609</strain>
    </source>
</reference>
<sequence length="459" mass="49077">MRKTRFRRAVTAVSAMALASGFMIAAGNTANGDEASSSAAAARVDNPYEGAQLYVNEDWSRQAAASGGQAIADEPTAVWLDRIEAIDSGSAGENTMGLRDHLDAALEQGANALQMVTYNLPGRDCAALASNGQLGPEEIDKYKSEFIDPIAEILSDPKYADIRIINVVEIDSLPNLITNVGSRETATPECDVMKANGNYVKGVGYALATLGDIENVYNYIDIGHHGWIGWDDNFGPTADLLHEAATTEGATVDDVAGFAANTANYGATEEPYFSIDDSVGGKSIREGSKWVDWNRYVDELSFSQAFREEAVSAGFNSDVGVIIDTSRNGWGGSERPTGPGSTSGTADEYVDSSRVDRRIHLGNWCNQDGAGLGERPTASPAPGIDAYAWIKPPGESDGSSKEIDNDEGKGFDRMCDPTYEGNPRNQNNMSGAKADAPVSGHWFQAQFEELIENAYPPVN</sequence>
<dbReference type="InterPro" id="IPR001524">
    <property type="entry name" value="Glyco_hydro_6_CS"/>
</dbReference>
<dbReference type="Proteomes" id="UP000028058">
    <property type="component" value="Unassembled WGS sequence"/>
</dbReference>
<name>A0A3M8F2P8_9ACTN</name>
<feature type="region of interest" description="Disordered" evidence="12">
    <location>
        <begin position="370"/>
        <end position="435"/>
    </location>
</feature>
<feature type="binding site" evidence="9">
    <location>
        <position position="395"/>
    </location>
    <ligand>
        <name>substrate</name>
    </ligand>
</feature>
<proteinExistence type="inferred from homology"/>
<evidence type="ECO:0000256" key="2">
    <source>
        <dbReference type="ARBA" id="ARBA00022801"/>
    </source>
</evidence>
<feature type="signal peptide" evidence="11">
    <location>
        <begin position="1"/>
        <end position="25"/>
    </location>
</feature>
<dbReference type="PIRSF" id="PIRSF001100">
    <property type="entry name" value="Beta_cellobiohydrolase"/>
    <property type="match status" value="1"/>
</dbReference>
<evidence type="ECO:0000256" key="4">
    <source>
        <dbReference type="ARBA" id="ARBA00023157"/>
    </source>
</evidence>
<dbReference type="EMBL" id="JNAD02000012">
    <property type="protein sequence ID" value="RKM92829.1"/>
    <property type="molecule type" value="Genomic_DNA"/>
</dbReference>
<evidence type="ECO:0000256" key="1">
    <source>
        <dbReference type="ARBA" id="ARBA00022729"/>
    </source>
</evidence>
<evidence type="ECO:0000256" key="5">
    <source>
        <dbReference type="ARBA" id="ARBA00023277"/>
    </source>
</evidence>